<dbReference type="InterPro" id="IPR000306">
    <property type="entry name" value="Znf_FYVE"/>
</dbReference>
<dbReference type="PANTHER" id="PTHR46977:SF8">
    <property type="entry name" value="OS07G0573300 PROTEIN"/>
    <property type="match status" value="1"/>
</dbReference>
<evidence type="ECO:0000256" key="4">
    <source>
        <dbReference type="PROSITE-ProRule" id="PRU00091"/>
    </source>
</evidence>
<dbReference type="GO" id="GO:0043130">
    <property type="term" value="F:ubiquitin binding"/>
    <property type="evidence" value="ECO:0007669"/>
    <property type="project" value="InterPro"/>
</dbReference>
<dbReference type="InterPro" id="IPR013083">
    <property type="entry name" value="Znf_RING/FYVE/PHD"/>
</dbReference>
<evidence type="ECO:0000256" key="2">
    <source>
        <dbReference type="ARBA" id="ARBA00022771"/>
    </source>
</evidence>
<dbReference type="PANTHER" id="PTHR46977">
    <property type="entry name" value="PROTEIN FREE1"/>
    <property type="match status" value="1"/>
</dbReference>
<protein>
    <recommendedName>
        <fullName evidence="5">FYVE-type domain-containing protein</fullName>
    </recommendedName>
</protein>
<evidence type="ECO:0000256" key="3">
    <source>
        <dbReference type="ARBA" id="ARBA00022833"/>
    </source>
</evidence>
<sequence>KCHSCVVDFSPFNRRHHCRNCGEIFCDKCSQGRIALTAEDNAPLVRVCDRCMAEVTQRLSIAKDVANRSATVQSHEDLARKLKVIYCFFPVIYSFKWLCT</sequence>
<dbReference type="InterPro" id="IPR017455">
    <property type="entry name" value="Znf_FYVE-rel"/>
</dbReference>
<dbReference type="EnsemblPlants" id="Zm00001eb065070_T001">
    <property type="protein sequence ID" value="Zm00001eb065070_P001"/>
    <property type="gene ID" value="Zm00001eb065070"/>
</dbReference>
<evidence type="ECO:0000313" key="7">
    <source>
        <dbReference type="Proteomes" id="UP000007305"/>
    </source>
</evidence>
<keyword evidence="1" id="KW-0479">Metal-binding</keyword>
<dbReference type="Proteomes" id="UP000007305">
    <property type="component" value="Chromosome 1"/>
</dbReference>
<feature type="domain" description="FYVE-type" evidence="5">
    <location>
        <begin position="1"/>
        <end position="56"/>
    </location>
</feature>
<dbReference type="InterPro" id="IPR011011">
    <property type="entry name" value="Znf_FYVE_PHD"/>
</dbReference>
<dbReference type="InterPro" id="IPR045893">
    <property type="entry name" value="FREE1"/>
</dbReference>
<proteinExistence type="predicted"/>
<evidence type="ECO:0000313" key="6">
    <source>
        <dbReference type="EnsemblPlants" id="Zm00001eb065070_P001"/>
    </source>
</evidence>
<keyword evidence="3" id="KW-0862">Zinc</keyword>
<dbReference type="Gramene" id="Zm00001eb065070_T001">
    <property type="protein sequence ID" value="Zm00001eb065070_P001"/>
    <property type="gene ID" value="Zm00001eb065070"/>
</dbReference>
<evidence type="ECO:0000256" key="1">
    <source>
        <dbReference type="ARBA" id="ARBA00022723"/>
    </source>
</evidence>
<reference evidence="6" key="2">
    <citation type="submission" date="2019-07" db="EMBL/GenBank/DDBJ databases">
        <authorList>
            <person name="Seetharam A."/>
            <person name="Woodhouse M."/>
            <person name="Cannon E."/>
        </authorList>
    </citation>
    <scope>NUCLEOTIDE SEQUENCE [LARGE SCALE GENOMIC DNA]</scope>
    <source>
        <strain evidence="6">cv. B73</strain>
    </source>
</reference>
<keyword evidence="2 4" id="KW-0863">Zinc-finger</keyword>
<organism evidence="6 7">
    <name type="scientific">Zea mays</name>
    <name type="common">Maize</name>
    <dbReference type="NCBI Taxonomy" id="4577"/>
    <lineage>
        <taxon>Eukaryota</taxon>
        <taxon>Viridiplantae</taxon>
        <taxon>Streptophyta</taxon>
        <taxon>Embryophyta</taxon>
        <taxon>Tracheophyta</taxon>
        <taxon>Spermatophyta</taxon>
        <taxon>Magnoliopsida</taxon>
        <taxon>Liliopsida</taxon>
        <taxon>Poales</taxon>
        <taxon>Poaceae</taxon>
        <taxon>PACMAD clade</taxon>
        <taxon>Panicoideae</taxon>
        <taxon>Andropogonodae</taxon>
        <taxon>Andropogoneae</taxon>
        <taxon>Tripsacinae</taxon>
        <taxon>Zea</taxon>
    </lineage>
</organism>
<reference evidence="6" key="3">
    <citation type="submission" date="2021-05" db="UniProtKB">
        <authorList>
            <consortium name="EnsemblPlants"/>
        </authorList>
    </citation>
    <scope>IDENTIFICATION</scope>
    <source>
        <strain evidence="6">cv. B73</strain>
    </source>
</reference>
<keyword evidence="7" id="KW-1185">Reference proteome</keyword>
<reference evidence="7" key="1">
    <citation type="submission" date="2015-12" db="EMBL/GenBank/DDBJ databases">
        <title>Update maize B73 reference genome by single molecule sequencing technologies.</title>
        <authorList>
            <consortium name="Maize Genome Sequencing Project"/>
            <person name="Ware D."/>
        </authorList>
    </citation>
    <scope>NUCLEOTIDE SEQUENCE [LARGE SCALE GENOMIC DNA]</scope>
    <source>
        <strain evidence="7">cv. B73</strain>
    </source>
</reference>
<dbReference type="FunFam" id="3.30.40.10:FF:000312">
    <property type="entry name" value="Zinc finger, FYVE-type, endofin"/>
    <property type="match status" value="1"/>
</dbReference>
<dbReference type="PROSITE" id="PS50178">
    <property type="entry name" value="ZF_FYVE"/>
    <property type="match status" value="1"/>
</dbReference>
<dbReference type="GO" id="GO:0008270">
    <property type="term" value="F:zinc ion binding"/>
    <property type="evidence" value="ECO:0007669"/>
    <property type="project" value="UniProtKB-KW"/>
</dbReference>
<dbReference type="InParanoid" id="A0A804M7Q0"/>
<name>A0A804M7Q0_MAIZE</name>
<dbReference type="AlphaFoldDB" id="A0A804M7Q0"/>
<dbReference type="Gene3D" id="3.30.40.10">
    <property type="entry name" value="Zinc/RING finger domain, C3HC4 (zinc finger)"/>
    <property type="match status" value="1"/>
</dbReference>
<dbReference type="SMART" id="SM00064">
    <property type="entry name" value="FYVE"/>
    <property type="match status" value="1"/>
</dbReference>
<dbReference type="Pfam" id="PF01363">
    <property type="entry name" value="FYVE"/>
    <property type="match status" value="1"/>
</dbReference>
<dbReference type="GO" id="GO:0036258">
    <property type="term" value="P:multivesicular body assembly"/>
    <property type="evidence" value="ECO:0007669"/>
    <property type="project" value="InterPro"/>
</dbReference>
<accession>A0A804M7Q0</accession>
<evidence type="ECO:0000259" key="5">
    <source>
        <dbReference type="PROSITE" id="PS50178"/>
    </source>
</evidence>
<dbReference type="SUPFAM" id="SSF57903">
    <property type="entry name" value="FYVE/PHD zinc finger"/>
    <property type="match status" value="1"/>
</dbReference>